<gene>
    <name evidence="2" type="ORF">GRG538_LOCUS9209</name>
</gene>
<proteinExistence type="predicted"/>
<evidence type="ECO:0000313" key="2">
    <source>
        <dbReference type="EMBL" id="CAF3392081.1"/>
    </source>
</evidence>
<organism evidence="2 3">
    <name type="scientific">Rotaria socialis</name>
    <dbReference type="NCBI Taxonomy" id="392032"/>
    <lineage>
        <taxon>Eukaryota</taxon>
        <taxon>Metazoa</taxon>
        <taxon>Spiralia</taxon>
        <taxon>Gnathifera</taxon>
        <taxon>Rotifera</taxon>
        <taxon>Eurotatoria</taxon>
        <taxon>Bdelloidea</taxon>
        <taxon>Philodinida</taxon>
        <taxon>Philodinidae</taxon>
        <taxon>Rotaria</taxon>
    </lineage>
</organism>
<dbReference type="AlphaFoldDB" id="A0A817ZJT4"/>
<protein>
    <submittedName>
        <fullName evidence="2">Uncharacterized protein</fullName>
    </submittedName>
</protein>
<reference evidence="2" key="1">
    <citation type="submission" date="2021-02" db="EMBL/GenBank/DDBJ databases">
        <authorList>
            <person name="Nowell W R."/>
        </authorList>
    </citation>
    <scope>NUCLEOTIDE SEQUENCE</scope>
</reference>
<comment type="caution">
    <text evidence="2">The sequence shown here is derived from an EMBL/GenBank/DDBJ whole genome shotgun (WGS) entry which is preliminary data.</text>
</comment>
<accession>A0A817ZJT4</accession>
<feature type="compositionally biased region" description="Basic and acidic residues" evidence="1">
    <location>
        <begin position="1"/>
        <end position="10"/>
    </location>
</feature>
<evidence type="ECO:0000256" key="1">
    <source>
        <dbReference type="SAM" id="MobiDB-lite"/>
    </source>
</evidence>
<dbReference type="EMBL" id="CAJNYT010001056">
    <property type="protein sequence ID" value="CAF3392081.1"/>
    <property type="molecule type" value="Genomic_DNA"/>
</dbReference>
<evidence type="ECO:0000313" key="3">
    <source>
        <dbReference type="Proteomes" id="UP000663872"/>
    </source>
</evidence>
<sequence>MHQNHLEKKTKISTLQNTEVQPAQSRTVPPPPPLVEPIINQSTLVADSLARQEEKFVSARENLHSSRLTSRTIQEQEIEQYAEQIESMSNEQLMNLLYQESFYKLFETIQTTILSNLLECTLNGASFYRNMMKVIRFILQSDIDPHLIISFTNSNNTPNLSLKHLKAILDHPTIRKEPWFAHVLYDILIVI</sequence>
<feature type="region of interest" description="Disordered" evidence="1">
    <location>
        <begin position="1"/>
        <end position="34"/>
    </location>
</feature>
<name>A0A817ZJT4_9BILA</name>
<dbReference type="Proteomes" id="UP000663872">
    <property type="component" value="Unassembled WGS sequence"/>
</dbReference>
<feature type="compositionally biased region" description="Polar residues" evidence="1">
    <location>
        <begin position="12"/>
        <end position="27"/>
    </location>
</feature>